<reference evidence="2 3" key="1">
    <citation type="submission" date="2024-02" db="EMBL/GenBank/DDBJ databases">
        <title>A Gaetbulibacter species isolated from tidal flats and genomic insights of their niches.</title>
        <authorList>
            <person name="Ye Y."/>
        </authorList>
    </citation>
    <scope>NUCLEOTIDE SEQUENCE [LARGE SCALE GENOMIC DNA]</scope>
    <source>
        <strain evidence="2 3">KEM-8</strain>
    </source>
</reference>
<dbReference type="RefSeq" id="WP_395437870.1">
    <property type="nucleotide sequence ID" value="NZ_JBAWKC010000002.1"/>
</dbReference>
<sequence length="129" mass="14821">MTNWSELNIAMVYYSGLFFALITGLVIVLYLDSTKEAIKLITLKFNKLWNSIFRSSIVLASLIGALSVNFRNCEGNYDYLLKSPQLSVMKGIEQVSNSFDWLTVLLGFWFLLFSIYHLKTKFNKKALSK</sequence>
<keyword evidence="1" id="KW-1133">Transmembrane helix</keyword>
<keyword evidence="1" id="KW-0472">Membrane</keyword>
<evidence type="ECO:0000256" key="1">
    <source>
        <dbReference type="SAM" id="Phobius"/>
    </source>
</evidence>
<protein>
    <recommendedName>
        <fullName evidence="4">MotA/TolQ/ExbB proton channel domain-containing protein</fullName>
    </recommendedName>
</protein>
<accession>A0ABW7MP72</accession>
<keyword evidence="3" id="KW-1185">Reference proteome</keyword>
<feature type="transmembrane region" description="Helical" evidence="1">
    <location>
        <begin position="99"/>
        <end position="118"/>
    </location>
</feature>
<dbReference type="Proteomes" id="UP001610104">
    <property type="component" value="Unassembled WGS sequence"/>
</dbReference>
<organism evidence="2 3">
    <name type="scientific">Gaetbulibacter aquiaggeris</name>
    <dbReference type="NCBI Taxonomy" id="1735373"/>
    <lineage>
        <taxon>Bacteria</taxon>
        <taxon>Pseudomonadati</taxon>
        <taxon>Bacteroidota</taxon>
        <taxon>Flavobacteriia</taxon>
        <taxon>Flavobacteriales</taxon>
        <taxon>Flavobacteriaceae</taxon>
        <taxon>Gaetbulibacter</taxon>
    </lineage>
</organism>
<comment type="caution">
    <text evidence="2">The sequence shown here is derived from an EMBL/GenBank/DDBJ whole genome shotgun (WGS) entry which is preliminary data.</text>
</comment>
<evidence type="ECO:0000313" key="3">
    <source>
        <dbReference type="Proteomes" id="UP001610104"/>
    </source>
</evidence>
<evidence type="ECO:0000313" key="2">
    <source>
        <dbReference type="EMBL" id="MFH6768619.1"/>
    </source>
</evidence>
<gene>
    <name evidence="2" type="ORF">V8G56_07730</name>
</gene>
<name>A0ABW7MP72_9FLAO</name>
<feature type="transmembrane region" description="Helical" evidence="1">
    <location>
        <begin position="52"/>
        <end position="70"/>
    </location>
</feature>
<evidence type="ECO:0008006" key="4">
    <source>
        <dbReference type="Google" id="ProtNLM"/>
    </source>
</evidence>
<keyword evidence="1" id="KW-0812">Transmembrane</keyword>
<dbReference type="EMBL" id="JBAWKC010000002">
    <property type="protein sequence ID" value="MFH6768619.1"/>
    <property type="molecule type" value="Genomic_DNA"/>
</dbReference>
<feature type="transmembrane region" description="Helical" evidence="1">
    <location>
        <begin position="12"/>
        <end position="31"/>
    </location>
</feature>
<proteinExistence type="predicted"/>